<protein>
    <submittedName>
        <fullName evidence="1">Uncharacterized protein</fullName>
    </submittedName>
</protein>
<evidence type="ECO:0000313" key="2">
    <source>
        <dbReference type="Proteomes" id="UP000193083"/>
    </source>
</evidence>
<accession>A0A1X7NUV1</accession>
<name>A0A1X7NUV1_9HYPH</name>
<dbReference type="Proteomes" id="UP000193083">
    <property type="component" value="Unassembled WGS sequence"/>
</dbReference>
<gene>
    <name evidence="1" type="ORF">SAMN02982922_2672</name>
</gene>
<organism evidence="1 2">
    <name type="scientific">Mesorhizobium australicum</name>
    <dbReference type="NCBI Taxonomy" id="536018"/>
    <lineage>
        <taxon>Bacteria</taxon>
        <taxon>Pseudomonadati</taxon>
        <taxon>Pseudomonadota</taxon>
        <taxon>Alphaproteobacteria</taxon>
        <taxon>Hyphomicrobiales</taxon>
        <taxon>Phyllobacteriaceae</taxon>
        <taxon>Mesorhizobium</taxon>
    </lineage>
</organism>
<dbReference type="EMBL" id="FXBL01000004">
    <property type="protein sequence ID" value="SMH42005.1"/>
    <property type="molecule type" value="Genomic_DNA"/>
</dbReference>
<dbReference type="AlphaFoldDB" id="A0A1X7NUV1"/>
<proteinExistence type="predicted"/>
<reference evidence="1 2" key="1">
    <citation type="submission" date="2017-04" db="EMBL/GenBank/DDBJ databases">
        <authorList>
            <person name="Afonso C.L."/>
            <person name="Miller P.J."/>
            <person name="Scott M.A."/>
            <person name="Spackman E."/>
            <person name="Goraichik I."/>
            <person name="Dimitrov K.M."/>
            <person name="Suarez D.L."/>
            <person name="Swayne D.E."/>
        </authorList>
    </citation>
    <scope>NUCLEOTIDE SEQUENCE [LARGE SCALE GENOMIC DNA]</scope>
    <source>
        <strain evidence="1 2">B5P</strain>
    </source>
</reference>
<dbReference type="RefSeq" id="WP_085464590.1">
    <property type="nucleotide sequence ID" value="NZ_FXBL01000004.1"/>
</dbReference>
<evidence type="ECO:0000313" key="1">
    <source>
        <dbReference type="EMBL" id="SMH42005.1"/>
    </source>
</evidence>
<sequence>MTQTDKDFDRQMAIAREQMERRKVALSVLGKGDSSPHMSDDFRMQIMEADKRLEKYKKAKRL</sequence>
<keyword evidence="2" id="KW-1185">Reference proteome</keyword>